<dbReference type="Proteomes" id="UP000030693">
    <property type="component" value="Unassembled WGS sequence"/>
</dbReference>
<feature type="domain" description="Endoplasmic reticulum vesicle transporter N-terminal" evidence="8">
    <location>
        <begin position="124"/>
        <end position="211"/>
    </location>
</feature>
<dbReference type="Pfam" id="PF13850">
    <property type="entry name" value="ERGIC_N"/>
    <property type="match status" value="1"/>
</dbReference>
<protein>
    <submittedName>
        <fullName evidence="9">Uncharacterized protein</fullName>
    </submittedName>
</protein>
<dbReference type="AlphaFoldDB" id="A0A058ZA38"/>
<evidence type="ECO:0000256" key="2">
    <source>
        <dbReference type="ARBA" id="ARBA00005648"/>
    </source>
</evidence>
<reference evidence="9" key="1">
    <citation type="submission" date="2013-04" db="EMBL/GenBank/DDBJ databases">
        <title>The Genome Sequence of Fonticula alba ATCC 38817.</title>
        <authorList>
            <consortium name="The Broad Institute Genomics Platform"/>
            <person name="Russ C."/>
            <person name="Cuomo C."/>
            <person name="Burger G."/>
            <person name="Gray M.W."/>
            <person name="Holland P.W.H."/>
            <person name="King N."/>
            <person name="Lang F.B.F."/>
            <person name="Roger A.J."/>
            <person name="Ruiz-Trillo I."/>
            <person name="Brown M."/>
            <person name="Walker B."/>
            <person name="Young S."/>
            <person name="Zeng Q."/>
            <person name="Gargeya S."/>
            <person name="Fitzgerald M."/>
            <person name="Haas B."/>
            <person name="Abouelleil A."/>
            <person name="Allen A.W."/>
            <person name="Alvarado L."/>
            <person name="Arachchi H.M."/>
            <person name="Berlin A.M."/>
            <person name="Chapman S.B."/>
            <person name="Gainer-Dewar J."/>
            <person name="Goldberg J."/>
            <person name="Griggs A."/>
            <person name="Gujja S."/>
            <person name="Hansen M."/>
            <person name="Howarth C."/>
            <person name="Imamovic A."/>
            <person name="Ireland A."/>
            <person name="Larimer J."/>
            <person name="McCowan C."/>
            <person name="Murphy C."/>
            <person name="Pearson M."/>
            <person name="Poon T.W."/>
            <person name="Priest M."/>
            <person name="Roberts A."/>
            <person name="Saif S."/>
            <person name="Shea T."/>
            <person name="Sisk P."/>
            <person name="Sykes S."/>
            <person name="Wortman J."/>
            <person name="Nusbaum C."/>
            <person name="Birren B."/>
        </authorList>
    </citation>
    <scope>NUCLEOTIDE SEQUENCE [LARGE SCALE GENOMIC DNA]</scope>
    <source>
        <strain evidence="9">ATCC 38817</strain>
    </source>
</reference>
<feature type="compositionally biased region" description="Basic and acidic residues" evidence="6">
    <location>
        <begin position="354"/>
        <end position="386"/>
    </location>
</feature>
<feature type="compositionally biased region" description="Low complexity" evidence="6">
    <location>
        <begin position="331"/>
        <end position="340"/>
    </location>
</feature>
<dbReference type="InterPro" id="IPR012936">
    <property type="entry name" value="Erv_C"/>
</dbReference>
<evidence type="ECO:0000313" key="10">
    <source>
        <dbReference type="Proteomes" id="UP000030693"/>
    </source>
</evidence>
<dbReference type="EMBL" id="KB932204">
    <property type="protein sequence ID" value="KCV70803.1"/>
    <property type="molecule type" value="Genomic_DNA"/>
</dbReference>
<keyword evidence="3" id="KW-0812">Transmembrane</keyword>
<dbReference type="InterPro" id="IPR045888">
    <property type="entry name" value="Erv"/>
</dbReference>
<dbReference type="GO" id="GO:0016020">
    <property type="term" value="C:membrane"/>
    <property type="evidence" value="ECO:0007669"/>
    <property type="project" value="UniProtKB-SubCell"/>
</dbReference>
<dbReference type="OrthoDB" id="270930at2759"/>
<dbReference type="PANTHER" id="PTHR10984">
    <property type="entry name" value="ENDOPLASMIC RETICULUM-GOLGI INTERMEDIATE COMPARTMENT PROTEIN"/>
    <property type="match status" value="1"/>
</dbReference>
<dbReference type="Pfam" id="PF07970">
    <property type="entry name" value="COPIIcoated_ERV"/>
    <property type="match status" value="1"/>
</dbReference>
<keyword evidence="10" id="KW-1185">Reference proteome</keyword>
<dbReference type="GO" id="GO:0030134">
    <property type="term" value="C:COPII-coated ER to Golgi transport vesicle"/>
    <property type="evidence" value="ECO:0007669"/>
    <property type="project" value="TreeGrafter"/>
</dbReference>
<keyword evidence="5" id="KW-0472">Membrane</keyword>
<organism evidence="9">
    <name type="scientific">Fonticula alba</name>
    <name type="common">Slime mold</name>
    <dbReference type="NCBI Taxonomy" id="691883"/>
    <lineage>
        <taxon>Eukaryota</taxon>
        <taxon>Rotosphaerida</taxon>
        <taxon>Fonticulaceae</taxon>
        <taxon>Fonticula</taxon>
    </lineage>
</organism>
<comment type="similarity">
    <text evidence="2">Belongs to the ERGIC family.</text>
</comment>
<evidence type="ECO:0000256" key="4">
    <source>
        <dbReference type="ARBA" id="ARBA00022989"/>
    </source>
</evidence>
<evidence type="ECO:0000256" key="3">
    <source>
        <dbReference type="ARBA" id="ARBA00022692"/>
    </source>
</evidence>
<dbReference type="GO" id="GO:0005783">
    <property type="term" value="C:endoplasmic reticulum"/>
    <property type="evidence" value="ECO:0007669"/>
    <property type="project" value="TreeGrafter"/>
</dbReference>
<evidence type="ECO:0000256" key="5">
    <source>
        <dbReference type="ARBA" id="ARBA00023136"/>
    </source>
</evidence>
<dbReference type="STRING" id="691883.A0A058ZA38"/>
<feature type="compositionally biased region" description="Basic residues" evidence="6">
    <location>
        <begin position="344"/>
        <end position="353"/>
    </location>
</feature>
<evidence type="ECO:0000256" key="1">
    <source>
        <dbReference type="ARBA" id="ARBA00004141"/>
    </source>
</evidence>
<gene>
    <name evidence="9" type="ORF">H696_03154</name>
</gene>
<accession>A0A058ZA38</accession>
<dbReference type="GeneID" id="20527879"/>
<dbReference type="InterPro" id="IPR039542">
    <property type="entry name" value="Erv_N"/>
</dbReference>
<evidence type="ECO:0000256" key="6">
    <source>
        <dbReference type="SAM" id="MobiDB-lite"/>
    </source>
</evidence>
<keyword evidence="4" id="KW-1133">Transmembrane helix</keyword>
<comment type="subcellular location">
    <subcellularLocation>
        <location evidence="1">Membrane</location>
        <topology evidence="1">Multi-pass membrane protein</topology>
    </subcellularLocation>
</comment>
<feature type="domain" description="Endoplasmic reticulum vesicle transporter C-terminal" evidence="7">
    <location>
        <begin position="427"/>
        <end position="559"/>
    </location>
</feature>
<feature type="compositionally biased region" description="Basic and acidic residues" evidence="6">
    <location>
        <begin position="321"/>
        <end position="330"/>
    </location>
</feature>
<sequence>MADLESHAHSIPGISLDSLVSSEASSVGAAAQPDANRPALTVGIDFGHGDLTGSALLQSGSSAIHTSSPMMTTAPSTPADIPILPWDASRVQDEWRQRDQVRRRRGPAGMPLPPAVSGSERRALRNFDAFPKADPSVQETSRASGLVSAGLLLCLVLVGLYEWNEYGRVIRTYSYSIDTSTHKDLPLTIDLWMGIACQDVGVLTQDITGETTDISGRFNMESGSFLAPHSGEIFISPESRTADFSRPATLQGSDLSGSVVSFQAAPTSGCRIRGKTFIKKPRAQLIFTSKAILDRSYHDGHHMDDLASLYGIKHTQAQGQGHDRGDDHGGHMAPMMGMGDLHIGRNRARHGHGHGHDHGHGHGQDHGHDHGHAPKAERRHSRREEGDNAEAASRGHRGHGHGGPAANRPIPQASMANEEPLAEATQRHMAASPVNMTHRFNALAFGPRFPDLEAQLDGLMATPPKSQYMYRYFLDVVPTLYWDRTGRLTFSPEEVWPFAAAASQGRPTSMVQSAQFAFNLFHRPVDVHSGNTGFAGIVLSINSEPLRVMISDQYARSMADSWISGLFSSGAGGSGSNLREGGNFDASREAARLMDNLWGMSTSVGERLTASLLDGPLRLLVRLMAIGGGLIYFSQILARVSIHLAGRLAARGGHATGKIHSS</sequence>
<evidence type="ECO:0000313" key="9">
    <source>
        <dbReference type="EMBL" id="KCV70803.1"/>
    </source>
</evidence>
<feature type="region of interest" description="Disordered" evidence="6">
    <location>
        <begin position="315"/>
        <end position="411"/>
    </location>
</feature>
<proteinExistence type="inferred from homology"/>
<dbReference type="PANTHER" id="PTHR10984:SF25">
    <property type="entry name" value="ENDOPLASMIC RETICULUM-GOLGI INTERMEDIATE COMPARTMENT PROTEIN 3"/>
    <property type="match status" value="1"/>
</dbReference>
<name>A0A058ZA38_FONAL</name>
<dbReference type="RefSeq" id="XP_009495319.1">
    <property type="nucleotide sequence ID" value="XM_009497044.1"/>
</dbReference>
<evidence type="ECO:0000259" key="8">
    <source>
        <dbReference type="Pfam" id="PF13850"/>
    </source>
</evidence>
<evidence type="ECO:0000259" key="7">
    <source>
        <dbReference type="Pfam" id="PF07970"/>
    </source>
</evidence>